<feature type="compositionally biased region" description="Basic and acidic residues" evidence="1">
    <location>
        <begin position="356"/>
        <end position="365"/>
    </location>
</feature>
<dbReference type="Proteomes" id="UP000031599">
    <property type="component" value="Unassembled WGS sequence"/>
</dbReference>
<accession>A0A0C2D810</accession>
<feature type="region of interest" description="Disordered" evidence="1">
    <location>
        <begin position="337"/>
        <end position="416"/>
    </location>
</feature>
<organism evidence="2 3">
    <name type="scientific">Enhygromyxa salina</name>
    <dbReference type="NCBI Taxonomy" id="215803"/>
    <lineage>
        <taxon>Bacteria</taxon>
        <taxon>Pseudomonadati</taxon>
        <taxon>Myxococcota</taxon>
        <taxon>Polyangia</taxon>
        <taxon>Nannocystales</taxon>
        <taxon>Nannocystaceae</taxon>
        <taxon>Enhygromyxa</taxon>
    </lineage>
</organism>
<comment type="caution">
    <text evidence="2">The sequence shown here is derived from an EMBL/GenBank/DDBJ whole genome shotgun (WGS) entry which is preliminary data.</text>
</comment>
<reference evidence="2 3" key="1">
    <citation type="submission" date="2014-12" db="EMBL/GenBank/DDBJ databases">
        <title>Genome assembly of Enhygromyxa salina DSM 15201.</title>
        <authorList>
            <person name="Sharma G."/>
            <person name="Subramanian S."/>
        </authorList>
    </citation>
    <scope>NUCLEOTIDE SEQUENCE [LARGE SCALE GENOMIC DNA]</scope>
    <source>
        <strain evidence="2 3">DSM 15201</strain>
    </source>
</reference>
<evidence type="ECO:0000313" key="3">
    <source>
        <dbReference type="Proteomes" id="UP000031599"/>
    </source>
</evidence>
<protein>
    <submittedName>
        <fullName evidence="2">Uncharacterized protein</fullName>
    </submittedName>
</protein>
<name>A0A0C2D810_9BACT</name>
<evidence type="ECO:0000313" key="2">
    <source>
        <dbReference type="EMBL" id="KIG16137.1"/>
    </source>
</evidence>
<evidence type="ECO:0000256" key="1">
    <source>
        <dbReference type="SAM" id="MobiDB-lite"/>
    </source>
</evidence>
<proteinExistence type="predicted"/>
<dbReference type="EMBL" id="JMCC02000042">
    <property type="protein sequence ID" value="KIG16137.1"/>
    <property type="molecule type" value="Genomic_DNA"/>
</dbReference>
<sequence>MLCSSLSGLWDRQVNDRTQSGPGSGARRLRCSSTRNHSGLDLSSARCPEYLQKFLVSCVRDAALRAHPRWAPAARGHSSDASAHTSTDQATAFTATFEVMTGSGTTVLRTGARVAHDRHPCMVHYGLHNRSMFTPALTVLLFVGQPVEVGLPPSNPFVIDHVEVEVDGEGAEVIAFDEGGNVIASLATLNSAEGVTFVGDFDDGFVVVTQYTSGEVVVDTNLSLPDIEERLGALDEELSDAGWSPGPQCAVAQRHTMSLLRAPRSTPRPPFGKFRAARGHRQGEFNVHSRVNLEAIDDRRDPAVGRRKYIRTCRDGALHAVRSIWRAVPNLGLGRLPASPRCSREESGPAADDADDRVGRIRDLAGDPLLTARRHTPSSLRARDARPGASNHQIHCGRPAYCERRPTTAGAAPDSN</sequence>
<dbReference type="AlphaFoldDB" id="A0A0C2D810"/>
<feature type="region of interest" description="Disordered" evidence="1">
    <location>
        <begin position="13"/>
        <end position="39"/>
    </location>
</feature>
<gene>
    <name evidence="2" type="ORF">DB30_04855</name>
</gene>